<dbReference type="Gene3D" id="2.40.50.1020">
    <property type="entry name" value="LytTr DNA-binding domain"/>
    <property type="match status" value="1"/>
</dbReference>
<dbReference type="Proteomes" id="UP000621540">
    <property type="component" value="Unassembled WGS sequence"/>
</dbReference>
<keyword evidence="3" id="KW-1185">Reference proteome</keyword>
<comment type="caution">
    <text evidence="2">The sequence shown here is derived from an EMBL/GenBank/DDBJ whole genome shotgun (WGS) entry which is preliminary data.</text>
</comment>
<dbReference type="InterPro" id="IPR007492">
    <property type="entry name" value="LytTR_DNA-bd_dom"/>
</dbReference>
<accession>A0ABR7IBH9</accession>
<gene>
    <name evidence="2" type="ORF">H8Z76_09770</name>
</gene>
<dbReference type="PANTHER" id="PTHR37299">
    <property type="entry name" value="TRANSCRIPTIONAL REGULATOR-RELATED"/>
    <property type="match status" value="1"/>
</dbReference>
<keyword evidence="2" id="KW-0238">DNA-binding</keyword>
<feature type="domain" description="HTH LytTR-type" evidence="1">
    <location>
        <begin position="50"/>
        <end position="144"/>
    </location>
</feature>
<dbReference type="PANTHER" id="PTHR37299:SF4">
    <property type="entry name" value="TRANSCRIPTIONAL REGULATOR"/>
    <property type="match status" value="1"/>
</dbReference>
<proteinExistence type="predicted"/>
<organism evidence="2 3">
    <name type="scientific">Roseburia yibonii</name>
    <dbReference type="NCBI Taxonomy" id="2763063"/>
    <lineage>
        <taxon>Bacteria</taxon>
        <taxon>Bacillati</taxon>
        <taxon>Bacillota</taxon>
        <taxon>Clostridia</taxon>
        <taxon>Lachnospirales</taxon>
        <taxon>Lachnospiraceae</taxon>
        <taxon>Roseburia</taxon>
    </lineage>
</organism>
<name>A0ABR7IBH9_9FIRM</name>
<dbReference type="PROSITE" id="PS50930">
    <property type="entry name" value="HTH_LYTTR"/>
    <property type="match status" value="1"/>
</dbReference>
<reference evidence="2 3" key="1">
    <citation type="submission" date="2020-08" db="EMBL/GenBank/DDBJ databases">
        <title>Genome public.</title>
        <authorList>
            <person name="Liu C."/>
            <person name="Sun Q."/>
        </authorList>
    </citation>
    <scope>NUCLEOTIDE SEQUENCE [LARGE SCALE GENOMIC DNA]</scope>
    <source>
        <strain evidence="2 3">BX0805</strain>
    </source>
</reference>
<dbReference type="RefSeq" id="WP_186982373.1">
    <property type="nucleotide sequence ID" value="NZ_JACOQH010000006.1"/>
</dbReference>
<dbReference type="SMART" id="SM00850">
    <property type="entry name" value="LytTR"/>
    <property type="match status" value="1"/>
</dbReference>
<evidence type="ECO:0000259" key="1">
    <source>
        <dbReference type="PROSITE" id="PS50930"/>
    </source>
</evidence>
<dbReference type="GO" id="GO:0003677">
    <property type="term" value="F:DNA binding"/>
    <property type="evidence" value="ECO:0007669"/>
    <property type="project" value="UniProtKB-KW"/>
</dbReference>
<evidence type="ECO:0000313" key="2">
    <source>
        <dbReference type="EMBL" id="MBC5754293.1"/>
    </source>
</evidence>
<evidence type="ECO:0000313" key="3">
    <source>
        <dbReference type="Proteomes" id="UP000621540"/>
    </source>
</evidence>
<dbReference type="InterPro" id="IPR046947">
    <property type="entry name" value="LytR-like"/>
</dbReference>
<dbReference type="Pfam" id="PF04397">
    <property type="entry name" value="LytTR"/>
    <property type="match status" value="1"/>
</dbReference>
<sequence length="153" mass="17928">MKFKKTREEKLAENYVELHYRTMDAEAQEVERLLGGKSLLLGRQENESRLIAPEDVFYLEVVDRRLYVYLENEVWQLDSGLQEVVDAYGRYGFVRTTKSMAVNIGKVKSITSDINARIRLQLCNEEEIIMNRAYKKAFYQKLGEYCKKAGKIE</sequence>
<dbReference type="EMBL" id="JACOQH010000006">
    <property type="protein sequence ID" value="MBC5754293.1"/>
    <property type="molecule type" value="Genomic_DNA"/>
</dbReference>
<protein>
    <submittedName>
        <fullName evidence="2">LytTR family transcriptional regulator DNA-binding domain-containing protein</fullName>
    </submittedName>
</protein>